<dbReference type="InterPro" id="IPR022907">
    <property type="entry name" value="VapC_family"/>
</dbReference>
<keyword evidence="2 6" id="KW-0540">Nuclease</keyword>
<dbReference type="InterPro" id="IPR051749">
    <property type="entry name" value="PINc/VapC_TA_RNase"/>
</dbReference>
<feature type="domain" description="PIN" evidence="7">
    <location>
        <begin position="2"/>
        <end position="124"/>
    </location>
</feature>
<organism evidence="8">
    <name type="scientific">uncultured Desulfobacterium sp</name>
    <dbReference type="NCBI Taxonomy" id="201089"/>
    <lineage>
        <taxon>Bacteria</taxon>
        <taxon>Pseudomonadati</taxon>
        <taxon>Thermodesulfobacteriota</taxon>
        <taxon>Desulfobacteria</taxon>
        <taxon>Desulfobacterales</taxon>
        <taxon>Desulfobacteriaceae</taxon>
        <taxon>Desulfobacterium</taxon>
        <taxon>environmental samples</taxon>
    </lineage>
</organism>
<evidence type="ECO:0000256" key="4">
    <source>
        <dbReference type="ARBA" id="ARBA00022801"/>
    </source>
</evidence>
<keyword evidence="6" id="KW-0800">Toxin</keyword>
<dbReference type="Gene3D" id="3.40.50.1010">
    <property type="entry name" value="5'-nuclease"/>
    <property type="match status" value="1"/>
</dbReference>
<dbReference type="GO" id="GO:0090729">
    <property type="term" value="F:toxin activity"/>
    <property type="evidence" value="ECO:0007669"/>
    <property type="project" value="UniProtKB-KW"/>
</dbReference>
<comment type="cofactor">
    <cofactor evidence="6">
        <name>Mg(2+)</name>
        <dbReference type="ChEBI" id="CHEBI:18420"/>
    </cofactor>
</comment>
<accession>A0A445MUJ3</accession>
<evidence type="ECO:0000259" key="7">
    <source>
        <dbReference type="Pfam" id="PF01850"/>
    </source>
</evidence>
<proteinExistence type="inferred from homology"/>
<dbReference type="GO" id="GO:0000287">
    <property type="term" value="F:magnesium ion binding"/>
    <property type="evidence" value="ECO:0007669"/>
    <property type="project" value="UniProtKB-UniRule"/>
</dbReference>
<gene>
    <name evidence="6" type="primary">vapC</name>
    <name evidence="8" type="ORF">PITCH_A1700026</name>
</gene>
<evidence type="ECO:0000256" key="6">
    <source>
        <dbReference type="HAMAP-Rule" id="MF_00265"/>
    </source>
</evidence>
<evidence type="ECO:0000313" key="8">
    <source>
        <dbReference type="EMBL" id="SPD73150.1"/>
    </source>
</evidence>
<keyword evidence="5 6" id="KW-0460">Magnesium</keyword>
<comment type="similarity">
    <text evidence="6">Belongs to the PINc/VapC protein family.</text>
</comment>
<dbReference type="InterPro" id="IPR029060">
    <property type="entry name" value="PIN-like_dom_sf"/>
</dbReference>
<dbReference type="EC" id="3.1.-.-" evidence="6"/>
<evidence type="ECO:0000256" key="3">
    <source>
        <dbReference type="ARBA" id="ARBA00022723"/>
    </source>
</evidence>
<evidence type="ECO:0000256" key="2">
    <source>
        <dbReference type="ARBA" id="ARBA00022722"/>
    </source>
</evidence>
<evidence type="ECO:0000256" key="1">
    <source>
        <dbReference type="ARBA" id="ARBA00022649"/>
    </source>
</evidence>
<dbReference type="EMBL" id="OJIN01000080">
    <property type="protein sequence ID" value="SPD73150.1"/>
    <property type="molecule type" value="Genomic_DNA"/>
</dbReference>
<keyword evidence="4 6" id="KW-0378">Hydrolase</keyword>
<reference evidence="8" key="1">
    <citation type="submission" date="2018-01" db="EMBL/GenBank/DDBJ databases">
        <authorList>
            <person name="Regsiter A."/>
            <person name="William W."/>
        </authorList>
    </citation>
    <scope>NUCLEOTIDE SEQUENCE</scope>
    <source>
        <strain evidence="8">TRIP AH-1</strain>
    </source>
</reference>
<dbReference type="AlphaFoldDB" id="A0A445MUJ3"/>
<dbReference type="PANTHER" id="PTHR42740:SF1">
    <property type="entry name" value="RIBONUCLEASE VAPC3"/>
    <property type="match status" value="1"/>
</dbReference>
<protein>
    <recommendedName>
        <fullName evidence="6">Ribonuclease VapC</fullName>
        <shortName evidence="6">RNase VapC</shortName>
        <ecNumber evidence="6">3.1.-.-</ecNumber>
    </recommendedName>
    <alternativeName>
        <fullName evidence="6">Toxin VapC</fullName>
    </alternativeName>
</protein>
<dbReference type="Pfam" id="PF01850">
    <property type="entry name" value="PIN"/>
    <property type="match status" value="1"/>
</dbReference>
<dbReference type="InterPro" id="IPR002716">
    <property type="entry name" value="PIN_dom"/>
</dbReference>
<dbReference type="GO" id="GO:0004540">
    <property type="term" value="F:RNA nuclease activity"/>
    <property type="evidence" value="ECO:0007669"/>
    <property type="project" value="InterPro"/>
</dbReference>
<keyword evidence="1 6" id="KW-1277">Toxin-antitoxin system</keyword>
<evidence type="ECO:0000256" key="5">
    <source>
        <dbReference type="ARBA" id="ARBA00022842"/>
    </source>
</evidence>
<keyword evidence="3 6" id="KW-0479">Metal-binding</keyword>
<dbReference type="GO" id="GO:0016787">
    <property type="term" value="F:hydrolase activity"/>
    <property type="evidence" value="ECO:0007669"/>
    <property type="project" value="UniProtKB-KW"/>
</dbReference>
<feature type="binding site" evidence="6">
    <location>
        <position position="5"/>
    </location>
    <ligand>
        <name>Mg(2+)</name>
        <dbReference type="ChEBI" id="CHEBI:18420"/>
    </ligand>
</feature>
<feature type="binding site" evidence="6">
    <location>
        <position position="98"/>
    </location>
    <ligand>
        <name>Mg(2+)</name>
        <dbReference type="ChEBI" id="CHEBI:18420"/>
    </ligand>
</feature>
<dbReference type="SUPFAM" id="SSF88723">
    <property type="entry name" value="PIN domain-like"/>
    <property type="match status" value="1"/>
</dbReference>
<sequence length="131" mass="15420">MILVDTSVLIEFFKNSETEASRKLEEILMRRIPFGITPSIMQEILQGAVSEKEFELLRKYLSTQRFYHLKDPINSFIDAAKIYMKCRRKGITIRSTIDCLVAQTAIEHDLMLLHNDNDFMRMSKVIPLRFY</sequence>
<name>A0A445MUJ3_9BACT</name>
<dbReference type="HAMAP" id="MF_00265">
    <property type="entry name" value="VapC_Nob1"/>
    <property type="match status" value="1"/>
</dbReference>
<comment type="function">
    <text evidence="6">Toxic component of a toxin-antitoxin (TA) system. An RNase.</text>
</comment>
<dbReference type="CDD" id="cd18762">
    <property type="entry name" value="PIN_MtVapC3-like"/>
    <property type="match status" value="1"/>
</dbReference>
<dbReference type="PANTHER" id="PTHR42740">
    <property type="entry name" value="RIBONUCLEASE VAPC3"/>
    <property type="match status" value="1"/>
</dbReference>